<evidence type="ECO:0000313" key="2">
    <source>
        <dbReference type="Proteomes" id="UP000054324"/>
    </source>
</evidence>
<protein>
    <submittedName>
        <fullName evidence="1">Uncharacterized protein</fullName>
    </submittedName>
</protein>
<gene>
    <name evidence="1" type="ORF">T265_12042</name>
</gene>
<name>A0A074ZUZ9_OPIVI</name>
<dbReference type="GeneID" id="20326210"/>
<dbReference type="KEGG" id="ovi:T265_12042"/>
<proteinExistence type="predicted"/>
<organism evidence="1 2">
    <name type="scientific">Opisthorchis viverrini</name>
    <name type="common">Southeast Asian liver fluke</name>
    <dbReference type="NCBI Taxonomy" id="6198"/>
    <lineage>
        <taxon>Eukaryota</taxon>
        <taxon>Metazoa</taxon>
        <taxon>Spiralia</taxon>
        <taxon>Lophotrochozoa</taxon>
        <taxon>Platyhelminthes</taxon>
        <taxon>Trematoda</taxon>
        <taxon>Digenea</taxon>
        <taxon>Opisthorchiida</taxon>
        <taxon>Opisthorchiata</taxon>
        <taxon>Opisthorchiidae</taxon>
        <taxon>Opisthorchis</taxon>
    </lineage>
</organism>
<reference evidence="1 2" key="1">
    <citation type="submission" date="2013-11" db="EMBL/GenBank/DDBJ databases">
        <title>Opisthorchis viverrini - life in the bile duct.</title>
        <authorList>
            <person name="Young N.D."/>
            <person name="Nagarajan N."/>
            <person name="Lin S.J."/>
            <person name="Korhonen P.K."/>
            <person name="Jex A.R."/>
            <person name="Hall R.S."/>
            <person name="Safavi-Hemami H."/>
            <person name="Kaewkong W."/>
            <person name="Bertrand D."/>
            <person name="Gao S."/>
            <person name="Seet Q."/>
            <person name="Wongkham S."/>
            <person name="Teh B.T."/>
            <person name="Wongkham C."/>
            <person name="Intapan P.M."/>
            <person name="Maleewong W."/>
            <person name="Yang X."/>
            <person name="Hu M."/>
            <person name="Wang Z."/>
            <person name="Hofmann A."/>
            <person name="Sternberg P.W."/>
            <person name="Tan P."/>
            <person name="Wang J."/>
            <person name="Gasser R.B."/>
        </authorList>
    </citation>
    <scope>NUCLEOTIDE SEQUENCE [LARGE SCALE GENOMIC DNA]</scope>
</reference>
<sequence length="243" mass="26742">MDTDKPVDVVATCVLSASNNRCCDTSNCAYSLDNISRKHSKANVTMCNSHPAVLVRRCAAAMTTHCSALKAGRKPNERPTHTRVVRRDKINKVNQSNVGTRSTAPANWPITNMALHRLIGGRANSRHTRYERCLGANRGNHAVDVYMASLLAGSVDLSPLAVQSTVIKTQCRAKVRKPNNGEWNVGSVVWVVVVPSAARLVMLISDTVTWMLWQNKSGQAQQTGHKHAWSSLLNKGLWVRIPR</sequence>
<dbReference type="EMBL" id="KL597370">
    <property type="protein sequence ID" value="KER19034.1"/>
    <property type="molecule type" value="Genomic_DNA"/>
</dbReference>
<dbReference type="CTD" id="20326210"/>
<evidence type="ECO:0000313" key="1">
    <source>
        <dbReference type="EMBL" id="KER19034.1"/>
    </source>
</evidence>
<dbReference type="AlphaFoldDB" id="A0A074ZUZ9"/>
<dbReference type="Proteomes" id="UP000054324">
    <property type="component" value="Unassembled WGS sequence"/>
</dbReference>
<keyword evidence="2" id="KW-1185">Reference proteome</keyword>
<accession>A0A074ZUZ9</accession>
<dbReference type="RefSeq" id="XP_009177219.1">
    <property type="nucleotide sequence ID" value="XM_009178955.1"/>
</dbReference>